<dbReference type="Gene3D" id="2.50.20.10">
    <property type="entry name" value="Lipoprotein localisation LolA/LolB/LppX"/>
    <property type="match status" value="1"/>
</dbReference>
<dbReference type="KEGG" id="psa:PST_1105"/>
<gene>
    <name evidence="1" type="ordered locus">PST_1105</name>
</gene>
<dbReference type="HOGENOM" id="CLU_048734_0_0_6"/>
<protein>
    <recommendedName>
        <fullName evidence="3">DUF1329 domain-containing protein</fullName>
    </recommendedName>
</protein>
<dbReference type="eggNOG" id="ENOG502Z7HQ">
    <property type="taxonomic scope" value="Bacteria"/>
</dbReference>
<name>A4VIK1_STUS1</name>
<evidence type="ECO:0000313" key="1">
    <source>
        <dbReference type="EMBL" id="ABP78802.1"/>
    </source>
</evidence>
<keyword evidence="2" id="KW-1185">Reference proteome</keyword>
<dbReference type="InterPro" id="IPR010752">
    <property type="entry name" value="DUF1329"/>
</dbReference>
<reference evidence="1 2" key="1">
    <citation type="journal article" date="2008" name="Proc. Natl. Acad. Sci. U.S.A.">
        <title>Nitrogen fixation island and rhizosphere competence traits in the genome of root-associated Pseudomonas stutzeri A1501.</title>
        <authorList>
            <person name="Yan Y."/>
            <person name="Yang J."/>
            <person name="Dou Y."/>
            <person name="Chen M."/>
            <person name="Ping S."/>
            <person name="Peng J."/>
            <person name="Lu W."/>
            <person name="Zhang W."/>
            <person name="Yao Z."/>
            <person name="Li H."/>
            <person name="Liu W."/>
            <person name="He S."/>
            <person name="Geng L."/>
            <person name="Zhang X."/>
            <person name="Yang F."/>
            <person name="Yu H."/>
            <person name="Zhan Y."/>
            <person name="Li D."/>
            <person name="Lin Z."/>
            <person name="Wang Y."/>
            <person name="Elmerich C."/>
            <person name="Lin M."/>
            <person name="Jin Q."/>
        </authorList>
    </citation>
    <scope>NUCLEOTIDE SEQUENCE [LARGE SCALE GENOMIC DNA]</scope>
    <source>
        <strain evidence="1 2">A1501</strain>
    </source>
</reference>
<dbReference type="EMBL" id="CP000304">
    <property type="protein sequence ID" value="ABP78802.1"/>
    <property type="molecule type" value="Genomic_DNA"/>
</dbReference>
<sequence length="497" mass="55974">MCGGRQRHPRHHPEPLPAHIATPITWRRFGCATGNQYSEPQDEIMKTTMFTTGALTLSLLASSAMAAVSQSEAARLGSELTPVGAEKAGNAAGTIPAWTGGLAQDAAPVSPDGFVGDPYAGDKPKFTITAQNYEQYKANLTPGQIAMFKRYPDSYRLPVYETRRSAAMPQHVYDAAARNATQTQLVRGGNGLENFEKAIAFPIPKDGLEVIWNHITRYRGGSARRVVAQATPQVNGNFSLVKFVDEVVYTDTLTDYKPEKHGNVLFYFKQQVTEPSRLAGNVLLVHETLDQVKEPRMAWIYNAGQRRVRRAPQVAYDGPGTAADGLRTSDNLDMFNGAPDRYDWKLIGKKELYIPYNAYRLDSPQLKYSDIIKPGHINQDLTRYELHRVWEVEATLKTGERHIYAKRHFFIDEDTWQAAVVDHYDGRNQLWRVAEAHGLHFYNVQVPLYSMETLYDLISGRYLVMGMKNEEKNPYTYNYKANSNQYTPAALRNSGVR</sequence>
<dbReference type="AlphaFoldDB" id="A4VIK1"/>
<dbReference type="Pfam" id="PF07044">
    <property type="entry name" value="DUF1329"/>
    <property type="match status" value="1"/>
</dbReference>
<accession>A4VIK1</accession>
<evidence type="ECO:0000313" key="2">
    <source>
        <dbReference type="Proteomes" id="UP000000233"/>
    </source>
</evidence>
<dbReference type="CDD" id="cd16329">
    <property type="entry name" value="LolA_like"/>
    <property type="match status" value="1"/>
</dbReference>
<organism evidence="1 2">
    <name type="scientific">Stutzerimonas stutzeri (strain A1501)</name>
    <name type="common">Pseudomonas stutzeri</name>
    <dbReference type="NCBI Taxonomy" id="379731"/>
    <lineage>
        <taxon>Bacteria</taxon>
        <taxon>Pseudomonadati</taxon>
        <taxon>Pseudomonadota</taxon>
        <taxon>Gammaproteobacteria</taxon>
        <taxon>Pseudomonadales</taxon>
        <taxon>Pseudomonadaceae</taxon>
        <taxon>Stutzerimonas</taxon>
    </lineage>
</organism>
<proteinExistence type="predicted"/>
<evidence type="ECO:0008006" key="3">
    <source>
        <dbReference type="Google" id="ProtNLM"/>
    </source>
</evidence>
<dbReference type="Proteomes" id="UP000000233">
    <property type="component" value="Chromosome"/>
</dbReference>